<dbReference type="InterPro" id="IPR050858">
    <property type="entry name" value="Mal-CoA-ACP_Trans/PKS_FabD"/>
</dbReference>
<evidence type="ECO:0000256" key="2">
    <source>
        <dbReference type="ARBA" id="ARBA00023315"/>
    </source>
</evidence>
<comment type="catalytic activity">
    <reaction evidence="3 4">
        <text>holo-[ACP] + malonyl-CoA = malonyl-[ACP] + CoA</text>
        <dbReference type="Rhea" id="RHEA:41792"/>
        <dbReference type="Rhea" id="RHEA-COMP:9623"/>
        <dbReference type="Rhea" id="RHEA-COMP:9685"/>
        <dbReference type="ChEBI" id="CHEBI:57287"/>
        <dbReference type="ChEBI" id="CHEBI:57384"/>
        <dbReference type="ChEBI" id="CHEBI:64479"/>
        <dbReference type="ChEBI" id="CHEBI:78449"/>
        <dbReference type="EC" id="2.3.1.39"/>
    </reaction>
</comment>
<feature type="active site" evidence="5">
    <location>
        <position position="93"/>
    </location>
</feature>
<dbReference type="InterPro" id="IPR016035">
    <property type="entry name" value="Acyl_Trfase/lysoPLipase"/>
</dbReference>
<dbReference type="FunFam" id="3.30.70.250:FF:000001">
    <property type="entry name" value="Malonyl CoA-acyl carrier protein transacylase"/>
    <property type="match status" value="1"/>
</dbReference>
<dbReference type="Proteomes" id="UP000236642">
    <property type="component" value="Unassembled WGS sequence"/>
</dbReference>
<evidence type="ECO:0000256" key="4">
    <source>
        <dbReference type="PIRNR" id="PIRNR000446"/>
    </source>
</evidence>
<keyword evidence="1 4" id="KW-0808">Transferase</keyword>
<dbReference type="SUPFAM" id="SSF55048">
    <property type="entry name" value="Probable ACP-binding domain of malonyl-CoA ACP transacylase"/>
    <property type="match status" value="1"/>
</dbReference>
<dbReference type="Pfam" id="PF00698">
    <property type="entry name" value="Acyl_transf_1"/>
    <property type="match status" value="1"/>
</dbReference>
<proteinExistence type="inferred from homology"/>
<dbReference type="InterPro" id="IPR004410">
    <property type="entry name" value="Malonyl_CoA-ACP_transAc_FabD"/>
</dbReference>
<comment type="similarity">
    <text evidence="4">Belongs to the fabD family.</text>
</comment>
<comment type="caution">
    <text evidence="7">The sequence shown here is derived from an EMBL/GenBank/DDBJ whole genome shotgun (WGS) entry which is preliminary data.</text>
</comment>
<name>A0A2H5Y8M4_9CHLR</name>
<evidence type="ECO:0000256" key="3">
    <source>
        <dbReference type="ARBA" id="ARBA00048462"/>
    </source>
</evidence>
<dbReference type="EC" id="2.3.1.39" evidence="4"/>
<dbReference type="InterPro" id="IPR016036">
    <property type="entry name" value="Malonyl_transacylase_ACP-bd"/>
</dbReference>
<dbReference type="Gene3D" id="3.30.70.250">
    <property type="entry name" value="Malonyl-CoA ACP transacylase, ACP-binding"/>
    <property type="match status" value="1"/>
</dbReference>
<evidence type="ECO:0000313" key="7">
    <source>
        <dbReference type="EMBL" id="GBD09777.1"/>
    </source>
</evidence>
<dbReference type="GO" id="GO:0005829">
    <property type="term" value="C:cytosol"/>
    <property type="evidence" value="ECO:0007669"/>
    <property type="project" value="TreeGrafter"/>
</dbReference>
<organism evidence="7 8">
    <name type="scientific">Candidatus Thermoflexus japonica</name>
    <dbReference type="NCBI Taxonomy" id="2035417"/>
    <lineage>
        <taxon>Bacteria</taxon>
        <taxon>Bacillati</taxon>
        <taxon>Chloroflexota</taxon>
        <taxon>Thermoflexia</taxon>
        <taxon>Thermoflexales</taxon>
        <taxon>Thermoflexaceae</taxon>
        <taxon>Thermoflexus</taxon>
    </lineage>
</organism>
<dbReference type="GO" id="GO:0006633">
    <property type="term" value="P:fatty acid biosynthetic process"/>
    <property type="evidence" value="ECO:0007669"/>
    <property type="project" value="TreeGrafter"/>
</dbReference>
<dbReference type="SMART" id="SM00827">
    <property type="entry name" value="PKS_AT"/>
    <property type="match status" value="1"/>
</dbReference>
<dbReference type="EMBL" id="BEHY01000066">
    <property type="protein sequence ID" value="GBD09777.1"/>
    <property type="molecule type" value="Genomic_DNA"/>
</dbReference>
<dbReference type="Gene3D" id="3.40.366.10">
    <property type="entry name" value="Malonyl-Coenzyme A Acyl Carrier Protein, domain 2"/>
    <property type="match status" value="1"/>
</dbReference>
<dbReference type="PIRSF" id="PIRSF000446">
    <property type="entry name" value="Mct"/>
    <property type="match status" value="1"/>
</dbReference>
<dbReference type="PANTHER" id="PTHR42681">
    <property type="entry name" value="MALONYL-COA-ACYL CARRIER PROTEIN TRANSACYLASE, MITOCHONDRIAL"/>
    <property type="match status" value="1"/>
</dbReference>
<feature type="domain" description="Malonyl-CoA:ACP transacylase (MAT)" evidence="6">
    <location>
        <begin position="8"/>
        <end position="317"/>
    </location>
</feature>
<reference evidence="8" key="1">
    <citation type="submission" date="2017-09" db="EMBL/GenBank/DDBJ databases">
        <title>Metaegenomics of thermophilic ammonia-oxidizing enrichment culture.</title>
        <authorList>
            <person name="Kato S."/>
            <person name="Suzuki K."/>
        </authorList>
    </citation>
    <scope>NUCLEOTIDE SEQUENCE [LARGE SCALE GENOMIC DNA]</scope>
</reference>
<accession>A0A2H5Y8M4</accession>
<sequence>MNGRIAFVFPGQGSQYVGMGRALYEAFPEARQVFEEADARLGYALSRLCFDGPESQLNDTFYTQPAILTVSIAAWRAWQARGGPPPDLVAGHSLGEFTALVVAGALSFPDALHLVQERGRLMKWAGEQHPGAMAAVLGMERGALERICAEASRETGEVVVVANDNCPGQLVISGGKAAVARAGELARSQGAKRVVPLAVSIAAHSPWMAPAVEPFRAALQATPFRPPAVPVVGNVQARPLENDPDALRNELAQQLTSPVRWTESVQWMIGNGVRIFVEFGPRDVLCGLIRRIAPEAQAFRVEDPASLEEALRSLPPR</sequence>
<protein>
    <recommendedName>
        <fullName evidence="4">Malonyl CoA-acyl carrier protein transacylase</fullName>
        <ecNumber evidence="4">2.3.1.39</ecNumber>
    </recommendedName>
</protein>
<evidence type="ECO:0000256" key="5">
    <source>
        <dbReference type="PIRSR" id="PIRSR000446-1"/>
    </source>
</evidence>
<evidence type="ECO:0000259" key="6">
    <source>
        <dbReference type="SMART" id="SM00827"/>
    </source>
</evidence>
<gene>
    <name evidence="7" type="primary">fabD</name>
    <name evidence="7" type="ORF">HRbin22_02038</name>
</gene>
<dbReference type="NCBIfam" id="TIGR00128">
    <property type="entry name" value="fabD"/>
    <property type="match status" value="1"/>
</dbReference>
<dbReference type="PANTHER" id="PTHR42681:SF1">
    <property type="entry name" value="MALONYL-COA-ACYL CARRIER PROTEIN TRANSACYLASE, MITOCHONDRIAL"/>
    <property type="match status" value="1"/>
</dbReference>
<dbReference type="InterPro" id="IPR014043">
    <property type="entry name" value="Acyl_transferase_dom"/>
</dbReference>
<dbReference type="AlphaFoldDB" id="A0A2H5Y8M4"/>
<keyword evidence="2 4" id="KW-0012">Acyltransferase</keyword>
<evidence type="ECO:0000313" key="8">
    <source>
        <dbReference type="Proteomes" id="UP000236642"/>
    </source>
</evidence>
<feature type="active site" evidence="5">
    <location>
        <position position="204"/>
    </location>
</feature>
<dbReference type="InterPro" id="IPR001227">
    <property type="entry name" value="Ac_transferase_dom_sf"/>
</dbReference>
<evidence type="ECO:0000256" key="1">
    <source>
        <dbReference type="ARBA" id="ARBA00022679"/>
    </source>
</evidence>
<dbReference type="GO" id="GO:0004314">
    <property type="term" value="F:[acyl-carrier-protein] S-malonyltransferase activity"/>
    <property type="evidence" value="ECO:0007669"/>
    <property type="project" value="UniProtKB-EC"/>
</dbReference>
<dbReference type="SUPFAM" id="SSF52151">
    <property type="entry name" value="FabD/lysophospholipase-like"/>
    <property type="match status" value="1"/>
</dbReference>
<dbReference type="InterPro" id="IPR024925">
    <property type="entry name" value="Malonyl_CoA-ACP_transAc"/>
</dbReference>